<dbReference type="GO" id="GO:0140664">
    <property type="term" value="F:ATP-dependent DNA damage sensor activity"/>
    <property type="evidence" value="ECO:0007669"/>
    <property type="project" value="InterPro"/>
</dbReference>
<dbReference type="GO" id="GO:0006298">
    <property type="term" value="P:mismatch repair"/>
    <property type="evidence" value="ECO:0007669"/>
    <property type="project" value="InterPro"/>
</dbReference>
<evidence type="ECO:0000313" key="6">
    <source>
        <dbReference type="EMBL" id="MDN7796037.1"/>
    </source>
</evidence>
<evidence type="ECO:0000256" key="4">
    <source>
        <dbReference type="SAM" id="MobiDB-lite"/>
    </source>
</evidence>
<dbReference type="InterPro" id="IPR000432">
    <property type="entry name" value="DNA_mismatch_repair_MutS_C"/>
</dbReference>
<comment type="caution">
    <text evidence="6">The sequence shown here is derived from an EMBL/GenBank/DDBJ whole genome shotgun (WGS) entry which is preliminary data.</text>
</comment>
<dbReference type="InterPro" id="IPR045076">
    <property type="entry name" value="MutS"/>
</dbReference>
<dbReference type="Pfam" id="PF00488">
    <property type="entry name" value="MutS_V"/>
    <property type="match status" value="1"/>
</dbReference>
<dbReference type="GO" id="GO:0005829">
    <property type="term" value="C:cytosol"/>
    <property type="evidence" value="ECO:0007669"/>
    <property type="project" value="TreeGrafter"/>
</dbReference>
<name>A0AAW7T1E8_BURVI</name>
<evidence type="ECO:0000256" key="1">
    <source>
        <dbReference type="ARBA" id="ARBA00022741"/>
    </source>
</evidence>
<dbReference type="Gene3D" id="3.40.50.300">
    <property type="entry name" value="P-loop containing nucleotide triphosphate hydrolases"/>
    <property type="match status" value="1"/>
</dbReference>
<feature type="compositionally biased region" description="Basic and acidic residues" evidence="4">
    <location>
        <begin position="503"/>
        <end position="520"/>
    </location>
</feature>
<dbReference type="GO" id="GO:0005524">
    <property type="term" value="F:ATP binding"/>
    <property type="evidence" value="ECO:0007669"/>
    <property type="project" value="UniProtKB-KW"/>
</dbReference>
<keyword evidence="3" id="KW-0238">DNA-binding</keyword>
<evidence type="ECO:0000256" key="3">
    <source>
        <dbReference type="ARBA" id="ARBA00023125"/>
    </source>
</evidence>
<proteinExistence type="predicted"/>
<feature type="domain" description="DNA mismatch repair proteins mutS family" evidence="5">
    <location>
        <begin position="323"/>
        <end position="499"/>
    </location>
</feature>
<dbReference type="PANTHER" id="PTHR11361">
    <property type="entry name" value="DNA MISMATCH REPAIR PROTEIN MUTS FAMILY MEMBER"/>
    <property type="match status" value="1"/>
</dbReference>
<evidence type="ECO:0000313" key="7">
    <source>
        <dbReference type="Proteomes" id="UP001171620"/>
    </source>
</evidence>
<dbReference type="InterPro" id="IPR027417">
    <property type="entry name" value="P-loop_NTPase"/>
</dbReference>
<keyword evidence="1" id="KW-0547">Nucleotide-binding</keyword>
<accession>A0AAW7T1E8</accession>
<feature type="region of interest" description="Disordered" evidence="4">
    <location>
        <begin position="502"/>
        <end position="526"/>
    </location>
</feature>
<dbReference type="SMART" id="SM00534">
    <property type="entry name" value="MUTSac"/>
    <property type="match status" value="1"/>
</dbReference>
<dbReference type="EMBL" id="JAUJRV010000008">
    <property type="protein sequence ID" value="MDN7796037.1"/>
    <property type="molecule type" value="Genomic_DNA"/>
</dbReference>
<gene>
    <name evidence="6" type="ORF">QZM33_13940</name>
</gene>
<reference evidence="6" key="1">
    <citation type="submission" date="2023-07" db="EMBL/GenBank/DDBJ databases">
        <title>A collection of bacterial strains from the Burkholderia cepacia Research Laboratory and Repository.</title>
        <authorList>
            <person name="Lipuma J."/>
            <person name="Spilker T."/>
            <person name="Caverly L."/>
        </authorList>
    </citation>
    <scope>NUCLEOTIDE SEQUENCE</scope>
    <source>
        <strain evidence="6">AU44268</strain>
    </source>
</reference>
<dbReference type="SUPFAM" id="SSF52540">
    <property type="entry name" value="P-loop containing nucleoside triphosphate hydrolases"/>
    <property type="match status" value="1"/>
</dbReference>
<protein>
    <submittedName>
        <fullName evidence="6">DNA mismatch repair protein MutS</fullName>
    </submittedName>
</protein>
<dbReference type="RefSeq" id="WP_047349935.1">
    <property type="nucleotide sequence ID" value="NZ_JAUJRV010000008.1"/>
</dbReference>
<dbReference type="Proteomes" id="UP001171620">
    <property type="component" value="Unassembled WGS sequence"/>
</dbReference>
<dbReference type="GO" id="GO:0030983">
    <property type="term" value="F:mismatched DNA binding"/>
    <property type="evidence" value="ECO:0007669"/>
    <property type="project" value="InterPro"/>
</dbReference>
<dbReference type="PANTHER" id="PTHR11361:SF34">
    <property type="entry name" value="DNA MISMATCH REPAIR PROTEIN MSH1, MITOCHONDRIAL"/>
    <property type="match status" value="1"/>
</dbReference>
<dbReference type="AlphaFoldDB" id="A0AAW7T1E8"/>
<sequence length="526" mass="57846">MKALLMHPDRDFDGEQPVPAHAQTLAQDLELSTLWDAMAGGDAFLRDVARKAILLSTNNDAETVQHRQQVLADAIAHPQEVRELYALAVEAIEGRKKYWFGVFMNYPSGVLRSAIGLMQFFTEMLQKLRVFAEHKGRDFSSPGFSALFEMLRTEFDDSYLATVRQHLKTLKFDGGVLISASLGHGGEGVGHVLRLPPEKPSLWERLLHRGPAQYGFRLHERDEAGARMLGEIEDCGVNLVANALGQSCDHVLGFFQMLRTELAFYVACLNLHEQLGQAQAPWCMPAMADTGALQLACNDLRDACLALKMGSGVVGNTVQAQGKGLIVITGANQGGKSSFLRACGVAQLMMQTGMFVCAQAYAGERCNGVFTHYKREEDASFKSGKLDEELSRLNDIADAIQPGCLFLSNESFASTNEREGSEIAWQTVEALRDRRIRVMAVTHLFDFAHRLAADNRADALFLRAQRREDGSRSFKLEVGEPLSTSFGEDLYAQVFGANADQANVKEKPTGASVAHDDKRPVTGAQT</sequence>
<evidence type="ECO:0000259" key="5">
    <source>
        <dbReference type="SMART" id="SM00534"/>
    </source>
</evidence>
<organism evidence="6 7">
    <name type="scientific">Burkholderia vietnamiensis</name>
    <dbReference type="NCBI Taxonomy" id="60552"/>
    <lineage>
        <taxon>Bacteria</taxon>
        <taxon>Pseudomonadati</taxon>
        <taxon>Pseudomonadota</taxon>
        <taxon>Betaproteobacteria</taxon>
        <taxon>Burkholderiales</taxon>
        <taxon>Burkholderiaceae</taxon>
        <taxon>Burkholderia</taxon>
        <taxon>Burkholderia cepacia complex</taxon>
    </lineage>
</organism>
<evidence type="ECO:0000256" key="2">
    <source>
        <dbReference type="ARBA" id="ARBA00022840"/>
    </source>
</evidence>
<keyword evidence="2" id="KW-0067">ATP-binding</keyword>